<dbReference type="SMART" id="SM00135">
    <property type="entry name" value="LY"/>
    <property type="match status" value="40"/>
</dbReference>
<feature type="domain" description="SRCR" evidence="10">
    <location>
        <begin position="481"/>
        <end position="584"/>
    </location>
</feature>
<dbReference type="Pfam" id="PF14670">
    <property type="entry name" value="FXa_inhibition"/>
    <property type="match status" value="3"/>
</dbReference>
<feature type="disulfide bond" evidence="4">
    <location>
        <begin position="1877"/>
        <end position="1887"/>
    </location>
</feature>
<dbReference type="InterPro" id="IPR050778">
    <property type="entry name" value="Cueball_EGF_LRP_Nidogen"/>
</dbReference>
<feature type="disulfide bond" evidence="4">
    <location>
        <begin position="3301"/>
        <end position="3311"/>
    </location>
</feature>
<dbReference type="SUPFAM" id="SSF57184">
    <property type="entry name" value="Growth factor receptor domain"/>
    <property type="match status" value="2"/>
</dbReference>
<dbReference type="Proteomes" id="UP001159405">
    <property type="component" value="Unassembled WGS sequence"/>
</dbReference>
<dbReference type="InterPro" id="IPR000742">
    <property type="entry name" value="EGF"/>
</dbReference>
<keyword evidence="7" id="KW-0472">Membrane</keyword>
<dbReference type="SUPFAM" id="SSF57196">
    <property type="entry name" value="EGF/Laminin"/>
    <property type="match status" value="2"/>
</dbReference>
<protein>
    <submittedName>
        <fullName evidence="11">Uncharacterized protein</fullName>
    </submittedName>
</protein>
<dbReference type="PROSITE" id="PS00022">
    <property type="entry name" value="EGF_1"/>
    <property type="match status" value="1"/>
</dbReference>
<feature type="region of interest" description="Disordered" evidence="6">
    <location>
        <begin position="4286"/>
        <end position="4316"/>
    </location>
</feature>
<feature type="disulfide bond" evidence="4">
    <location>
        <begin position="1752"/>
        <end position="1762"/>
    </location>
</feature>
<feature type="disulfide bond" evidence="4">
    <location>
        <begin position="641"/>
        <end position="702"/>
    </location>
</feature>
<feature type="disulfide bond" evidence="4">
    <location>
        <begin position="3270"/>
        <end position="3331"/>
    </location>
</feature>
<feature type="repeat" description="LDL-receptor class B" evidence="5">
    <location>
        <begin position="3388"/>
        <end position="3428"/>
    </location>
</feature>
<proteinExistence type="predicted"/>
<organism evidence="11 12">
    <name type="scientific">Porites lobata</name>
    <dbReference type="NCBI Taxonomy" id="104759"/>
    <lineage>
        <taxon>Eukaryota</taxon>
        <taxon>Metazoa</taxon>
        <taxon>Cnidaria</taxon>
        <taxon>Anthozoa</taxon>
        <taxon>Hexacorallia</taxon>
        <taxon>Scleractinia</taxon>
        <taxon>Fungiina</taxon>
        <taxon>Poritidae</taxon>
        <taxon>Porites</taxon>
    </lineage>
</organism>
<feature type="repeat" description="LDL-receptor class B" evidence="5">
    <location>
        <begin position="115"/>
        <end position="157"/>
    </location>
</feature>
<feature type="disulfide bond" evidence="3">
    <location>
        <begin position="4004"/>
        <end position="4013"/>
    </location>
</feature>
<feature type="repeat" description="LDL-receptor class B" evidence="5">
    <location>
        <begin position="2381"/>
        <end position="2422"/>
    </location>
</feature>
<feature type="domain" description="SRCR" evidence="10">
    <location>
        <begin position="1678"/>
        <end position="1783"/>
    </location>
</feature>
<feature type="repeat" description="LDL-receptor class B" evidence="5">
    <location>
        <begin position="844"/>
        <end position="888"/>
    </location>
</feature>
<feature type="disulfide bond" evidence="4">
    <location>
        <begin position="1944"/>
        <end position="2008"/>
    </location>
</feature>
<dbReference type="SMART" id="SM00181">
    <property type="entry name" value="EGF"/>
    <property type="match status" value="10"/>
</dbReference>
<comment type="caution">
    <text evidence="11">The sequence shown here is derived from an EMBL/GenBank/DDBJ whole genome shotgun (WGS) entry which is preliminary data.</text>
</comment>
<feature type="disulfide bond" evidence="4">
    <location>
        <begin position="3190"/>
        <end position="3200"/>
    </location>
</feature>
<feature type="compositionally biased region" description="Basic and acidic residues" evidence="6">
    <location>
        <begin position="4286"/>
        <end position="4315"/>
    </location>
</feature>
<feature type="repeat" description="LDL-receptor class B" evidence="5">
    <location>
        <begin position="1387"/>
        <end position="1429"/>
    </location>
</feature>
<dbReference type="PROSITE" id="PS50287">
    <property type="entry name" value="SRCR_2"/>
    <property type="match status" value="9"/>
</dbReference>
<dbReference type="InterPro" id="IPR000033">
    <property type="entry name" value="LDLR_classB_rpt"/>
</dbReference>
<dbReference type="InterPro" id="IPR011042">
    <property type="entry name" value="6-blade_b-propeller_TolB-like"/>
</dbReference>
<dbReference type="PRINTS" id="PR00258">
    <property type="entry name" value="SPERACTRCPTR"/>
</dbReference>
<evidence type="ECO:0000256" key="2">
    <source>
        <dbReference type="ARBA" id="ARBA00023157"/>
    </source>
</evidence>
<feature type="region of interest" description="Disordered" evidence="6">
    <location>
        <begin position="4357"/>
        <end position="4386"/>
    </location>
</feature>
<dbReference type="EMBL" id="CALNXK010000080">
    <property type="protein sequence ID" value="CAH3147050.1"/>
    <property type="molecule type" value="Genomic_DNA"/>
</dbReference>
<feature type="disulfide bond" evidence="4">
    <location>
        <begin position="628"/>
        <end position="692"/>
    </location>
</feature>
<dbReference type="Pfam" id="PF00530">
    <property type="entry name" value="SRCR"/>
    <property type="match status" value="9"/>
</dbReference>
<feature type="transmembrane region" description="Helical" evidence="7">
    <location>
        <begin position="4162"/>
        <end position="4184"/>
    </location>
</feature>
<dbReference type="PROSITE" id="PS00010">
    <property type="entry name" value="ASX_HYDROXYL"/>
    <property type="match status" value="1"/>
</dbReference>
<feature type="repeat" description="LDL-receptor class B" evidence="5">
    <location>
        <begin position="2075"/>
        <end position="2115"/>
    </location>
</feature>
<dbReference type="Gene3D" id="2.10.25.10">
    <property type="entry name" value="Laminin"/>
    <property type="match status" value="1"/>
</dbReference>
<feature type="disulfide bond" evidence="4">
    <location>
        <begin position="672"/>
        <end position="682"/>
    </location>
</feature>
<evidence type="ECO:0000313" key="11">
    <source>
        <dbReference type="EMBL" id="CAH3147050.1"/>
    </source>
</evidence>
<evidence type="ECO:0000256" key="3">
    <source>
        <dbReference type="PROSITE-ProRule" id="PRU00076"/>
    </source>
</evidence>
<feature type="repeat" description="LDL-receptor class B" evidence="5">
    <location>
        <begin position="1430"/>
        <end position="1472"/>
    </location>
</feature>
<keyword evidence="3" id="KW-0245">EGF-like domain</keyword>
<feature type="domain" description="SRCR" evidence="10">
    <location>
        <begin position="353"/>
        <end position="460"/>
    </location>
</feature>
<dbReference type="InterPro" id="IPR036772">
    <property type="entry name" value="SRCR-like_dom_sf"/>
</dbReference>
<dbReference type="InterPro" id="IPR000152">
    <property type="entry name" value="EGF-type_Asp/Asn_hydroxyl_site"/>
</dbReference>
<feature type="repeat" description="LDL-receptor class B" evidence="5">
    <location>
        <begin position="208"/>
        <end position="252"/>
    </location>
</feature>
<dbReference type="PROSITE" id="PS51120">
    <property type="entry name" value="LDLRB"/>
    <property type="match status" value="16"/>
</dbReference>
<feature type="domain" description="SRCR" evidence="10">
    <location>
        <begin position="3118"/>
        <end position="3221"/>
    </location>
</feature>
<feature type="disulfide bond" evidence="4">
    <location>
        <begin position="3065"/>
        <end position="3075"/>
    </location>
</feature>
<feature type="chain" id="PRO_5045551256" evidence="8">
    <location>
        <begin position="29"/>
        <end position="4386"/>
    </location>
</feature>
<feature type="repeat" description="LDL-receptor class B" evidence="5">
    <location>
        <begin position="1072"/>
        <end position="1113"/>
    </location>
</feature>
<evidence type="ECO:0000256" key="7">
    <source>
        <dbReference type="SAM" id="Phobius"/>
    </source>
</evidence>
<dbReference type="InterPro" id="IPR009030">
    <property type="entry name" value="Growth_fac_rcpt_cys_sf"/>
</dbReference>
<feature type="disulfide bond" evidence="4">
    <location>
        <begin position="1988"/>
        <end position="1998"/>
    </location>
</feature>
<feature type="domain" description="EGF-like" evidence="9">
    <location>
        <begin position="3978"/>
        <end position="4014"/>
    </location>
</feature>
<keyword evidence="8" id="KW-0732">Signal</keyword>
<feature type="repeat" description="LDL-receptor class B" evidence="5">
    <location>
        <begin position="2703"/>
        <end position="2745"/>
    </location>
</feature>
<feature type="domain" description="SRCR" evidence="10">
    <location>
        <begin position="1919"/>
        <end position="2019"/>
    </location>
</feature>
<keyword evidence="2 4" id="KW-1015">Disulfide bond</keyword>
<evidence type="ECO:0000313" key="12">
    <source>
        <dbReference type="Proteomes" id="UP001159405"/>
    </source>
</evidence>
<dbReference type="SUPFAM" id="SSF63825">
    <property type="entry name" value="YWTD domain"/>
    <property type="match status" value="9"/>
</dbReference>
<keyword evidence="1" id="KW-0677">Repeat</keyword>
<reference evidence="11 12" key="1">
    <citation type="submission" date="2022-05" db="EMBL/GenBank/DDBJ databases">
        <authorList>
            <consortium name="Genoscope - CEA"/>
            <person name="William W."/>
        </authorList>
    </citation>
    <scope>NUCLEOTIDE SEQUENCE [LARGE SCALE GENOMIC DNA]</scope>
</reference>
<accession>A0ABN8PMM9</accession>
<feature type="domain" description="SRCR" evidence="10">
    <location>
        <begin position="1805"/>
        <end position="1908"/>
    </location>
</feature>
<dbReference type="SUPFAM" id="SSF56487">
    <property type="entry name" value="SRCR-like"/>
    <property type="match status" value="9"/>
</dbReference>
<evidence type="ECO:0000256" key="6">
    <source>
        <dbReference type="SAM" id="MobiDB-lite"/>
    </source>
</evidence>
<dbReference type="Gene3D" id="2.120.10.30">
    <property type="entry name" value="TolB, C-terminal domain"/>
    <property type="match status" value="9"/>
</dbReference>
<sequence length="4386" mass="486352">MTGARMNWMRFVLSMALVAAWNFQESNAAVNIIFAKESSIKFIDIHNVSAQGVLVSGLSQARSLALYIRHGWMFWSEYGSPSSISRLHLSEGSIKEKILDDLGEVDGIAVEWETGLIYWTDYMYETIEVAKIDGTYRKTLIWQNMANPRAIVVDSRTGYMYWSERGWDFPRIERATLAGTERRILFDGYQSFYPQLLINSLVIDFNSNLLYWADANNDVIEHMNLDGSDRNTVTMFTSLNLYSFSLALHEDMLYASDLRSRSIERVNLTTGQHYRNMGWLGSERTYGIALNDSSREPQGMTNCTSNTECSHLCLLTPDGGMCACSNGYELLPDNKTCNASAPTTRRPIEGIEIRLVKGNLESFLEGRVEVRLSGSNEWGTVCDDHFDLRDAEVVCRMLNHSRAVRIFSPASVYGVVNDNVSIWLDNLKCRGDENSLMECRHRGWGINNCGHFEDVGVTCTNDSVVPTAPSPTMGPPANISVRLRGGTRDYNGRVEVLYNGTWGTICDNNFDIQDANVVCKMLGYKGAWSTECCGFYGLGSGLQIWMDNVDCSGNESSLAQCAHGGWGGHTDVCSHSNDVGVYCIPNPVVTPDQTIRLADGTSPNEGRVEIFLKTEHAGEQIGEWGTICDDQWDLKDAAVICRMLNYTGALAAPLSGAYGEGSGTIWLDSVNCMGNETSIENCPHDGLGNHDCSHFEDAGVICQVNESHVPAYESKKSLLIAEFKRSVLYHVDMETDPNRAVPLPIDKILGLTAVGFDPIDQKIYYGELGRSIIRRSYLNGTADETIINGVYFANRLAIDYINRNIYYTDSQRNKIDVAAVSGLHRTTLLLTTAPEGIALDLKNGHVYWSSNGFPPKIERADMDGKNRRVILELSIDSTPSGLIVQHMSNNQSRLYYTDRRGQEVYYIDLNSTQSRSFIANELIHPVGLTIQDNNLYVSDAGSGIAWDGGVYSTLLGGTGNVSKVIDLLNTPWEIDSYDLDNIYTPESPGCTDKCSHLCLNSPSGAHCACPVDMYLTNETSCAYHPLILHTECYFSEIYKAPLGGGYLFDVANTLPLKHASCPSAVASNAADKKVYWTDLTFKHIVRANLDGTDEEIIVENVEHSLGLAVDSYSGNIYFTDKGNKTVQVAKLDGSNRRVLIDTSPHEPVGLAIDSSRGYLYYSTWGDPPMIVRAEMDGSHVTPLVKFSPWSTQGPSALAIDVDDNLLFWVSDRDPSLQYIDLRYPNSEIVYHIAFSNYLHSPMGLALDAHYFYWTDGLLGNVIRASRSSDQTVDELIPFQYTPRGVDIYNPKDIQAPHPCVDICSHLCLPKPGGYKCACPVDDPSVCNETTNVTNAYGCSEDPSLYVSERHSIKCIDIKTYNHSHVEVKTLKTGLADAGAIDIDHRERMIFWSDHQQWTINRMSLVTGETEVIIRDNLGQVDGLAVEWESGLIYWTDYIFERIEVARIDGLYRRTLFYTNLYNPRGIAVDPKSGYMFWTDWGLFYPKIERADLSGENRKVVVDLRFWSFLLYQLFPMSVVIDYEAERIYWMDAYDNYIESTDYDGGNWRTVHYVSQNIFPADLALYGDNLYWVDWNSQSVQWLNKSRPLLMRNFGHLSDFYLTGAVVSDQSRQPVASSMHRPPCRINNGGCSHLCLLAPSGKHKCACPNGIELERDGMTCKSNGTLPSTPPPPVPDVRVRLRGSNSSNEGRVEIYHQGKWGTICDDHWGFREATVICRMLNYSAAVYAIRYANTYFGSETNSSFPIWMDNVKCRGDEQSIAACRFNEWGYHDCSHFEDAGVVCYNESIPPTEGPTLAPGPHPELRVRLRSGTTSNQGRVELFLNGTWGTICDDYWGIDEANVICRMLGYSEGAWSTHCCGWYNGFTAPTQIWLDDVHCDGDEQSIGACRHGGWGSHNCYHSEDVGVVCKYTPPPPPDQTLRLIDGYRNGEGRVELFHDGHWGTVCDDFWDIKDAQVVCRQLGFDSAVVAHKFAIFGEGNGHIWLDNVHCVGNESSIESCPHNGWNDHNCQHYEDASVICRNGTLTLDGDDFLLVCEGGRRLCYYVPLQTQTPPNPVPLSIPLDSTPFGVAFDPVERRIYWTDAFGDINRAFLNDESKQVVVRGLSRPLGIEIDPVGRNIYFADENENSIKIAKLDGSHAAALVNVQSPQGITLDISLGYMYFSSVGSNPQILRADMDGKNKTVLANLSNIGQTIIDLVLDKPGNRLYFSDQSNNVIRYIDLDSLQVHTLLSGNSLHGPTGVTAINSTLYLTAQGDGSFAGTIFKANTSSGTKQMIADGFSSPHGIYAFNSRAPLISGPCENNGGCSQLCVINPGGQTCMCQAGMTVNEDKRTCTVKNVIMVADSYYDEIYLSTLDSSDTTIVPLPVQNLTYPVGVDFDPFNNRIYWTDYSLGTVKRSLIDGSNQETIRSGIARPYGIALDLVAENVYWISRLDKTIEVSKLDGSNWKVLVSDLGTSPDHIALDTSRGYMYWSEDGRIGGADMDGENQKVVAVLTYYYGLFDARGLAMDIQMNRIYFVSYWFEGLLYVDLNAGGKGNGPVQVLFRHYSFDDDYFLSPRGLALDDQYVYWNEYWNEKVYRINKTGFDGDLAVVASGMFSPRGMAVVKGKPNASDPHPCLSTCSHLCLLKPGGYKCACPVKNPAICNESVHQTNLYGCSSDHSLYFSDQNSIKCIDLKSYNQTYVNVKTVKTELSDVGAVDIDRRERMIYWSDHAQWAISRMSLVTGYTEVIIRDNLGQVDGLAVEWESGLIYWTDYIFERIEVARVDGSHRKTLFTESVYNPRGIAVDPKSGYMFWTDWGLYNPKIERADLSGENRQVVVDLGLWYFVLYQLFPMSVVIDHEAERIYWMDAYDNFIDSTDYNGNNWRTVHYVSQNIFPADLALYGDNLYWVDRHSQSIQWFNKSGPLLLHNFGHLSDVFLTGAVVSDESRQPVAPPTNQPPCRINNGGCSHLCLVSPGGTYKCACPNGARELGPDGKNCNGNMTVPTTPIPVPDVRVRLRGSNSSNEGRVEIYHQGKWGTICDDHWGYREATVICRMLNYSAAVYAVGYAHFGQANSSFPIWMDSVKCRGDEKTIAACRHDGWGTHDCAHSEDAGVVCYTGSIPPTEVPTVAPGPHPELRVRLRSGSTSNEGRVELFLNGTWGTICDDYWGIDEANVICRMLGYSEGAWSTHCCGWYDSSSAPSQIWLDDVECVGDEQSIAACRHGGWGRHNCYHSDDVGVVCKYTPPPSPDKTLRLAGGYRSGEGRVEIFRDGHWGTVCDDFWDFKDAQVVCRSLGHERALLAPKFAAFGEGNGHIWLDNVHCVGNESSIEDCPHNGWGNNDCSHSEDASVICSNETVQIGAGDFLLSCEGGRKVCYYMSLEQPTPLNPLPLSIPLTISPFGVAYDSVEERIYWADADGNIRRAFLNDTTSQVVIKGISRPMGLEIDPIGRNIYVADQNENNIKVLKLDGSYETVIVDVDSPQGIALNSYSGFMYIASVGWNPQILRADMDGKNKIVLANLSSIGQTIIDLVLDIPGLRLFFSDQSNNVIRYIDLRSREVHTLLSGSGLHGPTGLAMLNDTLYWTAHQGGGMYEGFIFEADVTNRTVRMIADGFNKPAGLYAYNSRAPKTPAQTACQNNGECSHMCVVRPGGRTCFCQAGMKINEDGKTCTVADVLFVTDSYDNKIYISSLSPDDTTIVPLQLKNLSFPVGVDFDPFEHRVYWTDHDHGFVERAFVDGRNQEIVHMGLSQPSGIALDLVGGNVYWISTGNLTVEVSKLNGSFRKLLVSNLSSYPEDIALDTMRGYMYWSSHGVIEGADMDGSNRRNITLLRDSYGEYDALGLALDVQMNRLYFVSYFLYGLFYIDLDSSGSPSIPQSLLRSFFYFDEPHGVALDDQFVYWNEYYEEKVYRMNKTVAGNIEDVAAGIYSPFGLAVKKGTPKRNTGHPCMNANGYCTHLCLLNPSESGYQCACPDIGDGRECFTIPKPPTTTTTTIAPTTVFIDYCEGEPCANGAGCENSNGLYICTCVGYFGGVNCTIALDEENVVEVTFEGVTLVEFNLTAFIQAIVDALNQQCFEDPASCPISVESIVKREVSPNGPFTTDDIYITSPPEEVDGGVSLEYAVVKTTADGREVPLPSESLAEVTSAKAAEIGKKLGATGVAAKPKPLTTTPTSEAQTGGTNGGMIAGVIVAVLLLVIIAAVAVWYFRVKRTRSTNIPYKKENDEEAPTGSIRRTAAFENPGYDSTGGLDIGSGGNYNDMAAVTFSPFEDFPDHTAATNQLYSAIGMTRISSSQDVSQNAEGGELAVKKMTSDEKATQDHDAGALPKKEPLENEKAEQPHYATLTINKNEESEENEPRYLTVLPSGREFANSEQVKVDLQENAEKSNSDNGQTVLVLDANYNQDEDPEV</sequence>
<evidence type="ECO:0000256" key="1">
    <source>
        <dbReference type="ARBA" id="ARBA00022737"/>
    </source>
</evidence>
<feature type="signal peptide" evidence="8">
    <location>
        <begin position="1"/>
        <end position="28"/>
    </location>
</feature>
<keyword evidence="7" id="KW-1133">Transmembrane helix</keyword>
<dbReference type="CDD" id="cd00054">
    <property type="entry name" value="EGF_CA"/>
    <property type="match status" value="1"/>
</dbReference>
<feature type="repeat" description="LDL-receptor class B" evidence="5">
    <location>
        <begin position="1525"/>
        <end position="1568"/>
    </location>
</feature>
<dbReference type="PANTHER" id="PTHR46513:SF13">
    <property type="entry name" value="EGF-LIKE DOMAIN-CONTAINING PROTEIN"/>
    <property type="match status" value="1"/>
</dbReference>
<gene>
    <name evidence="11" type="ORF">PLOB_00045905</name>
</gene>
<feature type="domain" description="SRCR" evidence="10">
    <location>
        <begin position="2994"/>
        <end position="3096"/>
    </location>
</feature>
<dbReference type="Pfam" id="PF00058">
    <property type="entry name" value="Ldl_recept_b"/>
    <property type="match status" value="6"/>
</dbReference>
<feature type="disulfide bond" evidence="4">
    <location>
        <begin position="1957"/>
        <end position="2018"/>
    </location>
</feature>
<feature type="disulfide bond" evidence="4">
    <location>
        <begin position="429"/>
        <end position="439"/>
    </location>
</feature>
<keyword evidence="7" id="KW-0812">Transmembrane</keyword>
<feature type="repeat" description="LDL-receptor class B" evidence="5">
    <location>
        <begin position="3697"/>
        <end position="3738"/>
    </location>
</feature>
<feature type="repeat" description="LDL-receptor class B" evidence="5">
    <location>
        <begin position="1114"/>
        <end position="1156"/>
    </location>
</feature>
<evidence type="ECO:0000256" key="4">
    <source>
        <dbReference type="PROSITE-ProRule" id="PRU00196"/>
    </source>
</evidence>
<dbReference type="PROSITE" id="PS50026">
    <property type="entry name" value="EGF_3"/>
    <property type="match status" value="1"/>
</dbReference>
<dbReference type="InterPro" id="IPR001190">
    <property type="entry name" value="SRCR"/>
</dbReference>
<dbReference type="Gene3D" id="3.10.250.10">
    <property type="entry name" value="SRCR-like domain"/>
    <property type="match status" value="9"/>
</dbReference>
<evidence type="ECO:0000256" key="8">
    <source>
        <dbReference type="SAM" id="SignalP"/>
    </source>
</evidence>
<feature type="repeat" description="LDL-receptor class B" evidence="5">
    <location>
        <begin position="2746"/>
        <end position="2788"/>
    </location>
</feature>
<feature type="repeat" description="LDL-receptor class B" evidence="5">
    <location>
        <begin position="2423"/>
        <end position="2465"/>
    </location>
</feature>
<feature type="domain" description="SRCR" evidence="10">
    <location>
        <begin position="595"/>
        <end position="703"/>
    </location>
</feature>
<feature type="repeat" description="LDL-receptor class B" evidence="5">
    <location>
        <begin position="3739"/>
        <end position="3781"/>
    </location>
</feature>
<keyword evidence="12" id="KW-1185">Reference proteome</keyword>
<evidence type="ECO:0000256" key="5">
    <source>
        <dbReference type="PROSITE-ProRule" id="PRU00461"/>
    </source>
</evidence>
<dbReference type="PROSITE" id="PS00420">
    <property type="entry name" value="SRCR_1"/>
    <property type="match status" value="5"/>
</dbReference>
<dbReference type="PANTHER" id="PTHR46513">
    <property type="entry name" value="VITELLOGENIN RECEPTOR-LIKE PROTEIN-RELATED-RELATED"/>
    <property type="match status" value="1"/>
</dbReference>
<dbReference type="SMART" id="SM00202">
    <property type="entry name" value="SR"/>
    <property type="match status" value="9"/>
</dbReference>
<feature type="disulfide bond" evidence="4">
    <location>
        <begin position="551"/>
        <end position="561"/>
    </location>
</feature>
<feature type="domain" description="SRCR" evidence="10">
    <location>
        <begin position="3232"/>
        <end position="3332"/>
    </location>
</feature>
<name>A0ABN8PMM9_9CNID</name>
<evidence type="ECO:0000259" key="9">
    <source>
        <dbReference type="PROSITE" id="PS50026"/>
    </source>
</evidence>
<feature type="disulfide bond" evidence="4">
    <location>
        <begin position="3257"/>
        <end position="3321"/>
    </location>
</feature>
<comment type="caution">
    <text evidence="4">Lacks conserved residue(s) required for the propagation of feature annotation.</text>
</comment>
<evidence type="ECO:0000259" key="10">
    <source>
        <dbReference type="PROSITE" id="PS50287"/>
    </source>
</evidence>